<proteinExistence type="inferred from homology"/>
<feature type="chain" id="PRO_5014639087" description="Aminopeptidase" evidence="6">
    <location>
        <begin position="20"/>
        <end position="373"/>
    </location>
</feature>
<organism evidence="7 8">
    <name type="scientific">Raineya orbicola</name>
    <dbReference type="NCBI Taxonomy" id="2016530"/>
    <lineage>
        <taxon>Bacteria</taxon>
        <taxon>Pseudomonadati</taxon>
        <taxon>Bacteroidota</taxon>
        <taxon>Cytophagia</taxon>
        <taxon>Cytophagales</taxon>
        <taxon>Raineyaceae</taxon>
        <taxon>Raineya</taxon>
    </lineage>
</organism>
<dbReference type="PANTHER" id="PTHR10363:SF2">
    <property type="entry name" value="BLEOMYCIN HYDROLASE"/>
    <property type="match status" value="1"/>
</dbReference>
<feature type="active site" evidence="5">
    <location>
        <position position="292"/>
    </location>
</feature>
<keyword evidence="8" id="KW-1185">Reference proteome</keyword>
<dbReference type="InterPro" id="IPR038765">
    <property type="entry name" value="Papain-like_cys_pep_sf"/>
</dbReference>
<accession>A0A2N3IHH3</accession>
<dbReference type="EMBL" id="NKXO01000018">
    <property type="protein sequence ID" value="PKQ69673.1"/>
    <property type="molecule type" value="Genomic_DNA"/>
</dbReference>
<feature type="active site" evidence="5">
    <location>
        <position position="330"/>
    </location>
</feature>
<dbReference type="GO" id="GO:0005737">
    <property type="term" value="C:cytoplasm"/>
    <property type="evidence" value="ECO:0007669"/>
    <property type="project" value="TreeGrafter"/>
</dbReference>
<evidence type="ECO:0000256" key="3">
    <source>
        <dbReference type="ARBA" id="ARBA00022807"/>
    </source>
</evidence>
<reference evidence="7 8" key="1">
    <citation type="submission" date="2017-06" db="EMBL/GenBank/DDBJ databases">
        <title>Raineya orbicola gen. nov., sp. nov. a slightly thermophilic bacterium of the phylum Bacteroidetes and the description of Raineyaceae fam. nov.</title>
        <authorList>
            <person name="Albuquerque L."/>
            <person name="Polonia A.R.M."/>
            <person name="Barroso C."/>
            <person name="Froufe H.J.C."/>
            <person name="Lage O."/>
            <person name="Lobo-Da-Cunha A."/>
            <person name="Egas C."/>
            <person name="Da Costa M.S."/>
        </authorList>
    </citation>
    <scope>NUCLEOTIDE SEQUENCE [LARGE SCALE GENOMIC DNA]</scope>
    <source>
        <strain evidence="7 8">SPSPC-11</strain>
    </source>
</reference>
<dbReference type="PIRSF" id="PIRSF005700">
    <property type="entry name" value="PepC"/>
    <property type="match status" value="1"/>
</dbReference>
<dbReference type="GO" id="GO:0009636">
    <property type="term" value="P:response to toxic substance"/>
    <property type="evidence" value="ECO:0007669"/>
    <property type="project" value="TreeGrafter"/>
</dbReference>
<dbReference type="PROSITE" id="PS00139">
    <property type="entry name" value="THIOL_PROTEASE_CYS"/>
    <property type="match status" value="1"/>
</dbReference>
<keyword evidence="3 4" id="KW-0788">Thiol protease</keyword>
<evidence type="ECO:0000256" key="4">
    <source>
        <dbReference type="PIRNR" id="PIRNR005700"/>
    </source>
</evidence>
<dbReference type="Proteomes" id="UP000233387">
    <property type="component" value="Unassembled WGS sequence"/>
</dbReference>
<dbReference type="OrthoDB" id="9814054at2"/>
<dbReference type="AlphaFoldDB" id="A0A2N3IHH3"/>
<comment type="caution">
    <text evidence="7">The sequence shown here is derived from an EMBL/GenBank/DDBJ whole genome shotgun (WGS) entry which is preliminary data.</text>
</comment>
<dbReference type="PANTHER" id="PTHR10363">
    <property type="entry name" value="BLEOMYCIN HYDROLASE"/>
    <property type="match status" value="1"/>
</dbReference>
<keyword evidence="6" id="KW-0732">Signal</keyword>
<keyword evidence="1 4" id="KW-0645">Protease</keyword>
<dbReference type="RefSeq" id="WP_101358612.1">
    <property type="nucleotide sequence ID" value="NZ_NKXO01000018.1"/>
</dbReference>
<keyword evidence="2 4" id="KW-0378">Hydrolase</keyword>
<evidence type="ECO:0000256" key="1">
    <source>
        <dbReference type="ARBA" id="ARBA00022670"/>
    </source>
</evidence>
<keyword evidence="4" id="KW-0031">Aminopeptidase</keyword>
<evidence type="ECO:0000313" key="7">
    <source>
        <dbReference type="EMBL" id="PKQ69673.1"/>
    </source>
</evidence>
<dbReference type="GO" id="GO:0070005">
    <property type="term" value="F:cysteine-type aminopeptidase activity"/>
    <property type="evidence" value="ECO:0007669"/>
    <property type="project" value="InterPro"/>
</dbReference>
<dbReference type="InterPro" id="IPR004134">
    <property type="entry name" value="Peptidase_C1B"/>
</dbReference>
<dbReference type="InterPro" id="IPR000169">
    <property type="entry name" value="Pept_cys_AS"/>
</dbReference>
<evidence type="ECO:0000256" key="6">
    <source>
        <dbReference type="SAM" id="SignalP"/>
    </source>
</evidence>
<dbReference type="Pfam" id="PF03051">
    <property type="entry name" value="Peptidase_C1_2"/>
    <property type="match status" value="1"/>
</dbReference>
<comment type="similarity">
    <text evidence="4">Belongs to the peptidase C1 family.</text>
</comment>
<sequence length="373" mass="43540">MLRVTCLVFLLIGFSYLRAQPTQDFEMEVLVPCHKVENQAYSGTCWSFATCSFFESELMRQNKPSVVLSKMFVARKTYPLKVEKYLQTAGKSFFTAGGQPHDVLYTIRHFGIVPESIYNGKAFFQEHYHAPLDSLMWQATQNFIANGKKSLNEADKAFLEKVLDLFLGKVPEKFVYEGQTYTPQTFAKNYLKINPDDYVQITSWLGEPFYQKIILPDKYNWMQEGYYNVPLNEFFEITQQAIRKGFGVVWNGDNVEPTFWAEQGVAFLPDTMKTSPESRQRYIKNGSTQIEHVMHIVGIAKEKNEKNPTRTKRNKKTIQTPIKIWFYIKNSWGEISKFHGFLYMSEEFFKMKTISIMLHKEALPTELRKKLKI</sequence>
<feature type="active site" evidence="5">
    <location>
        <position position="45"/>
    </location>
</feature>
<dbReference type="SUPFAM" id="SSF54001">
    <property type="entry name" value="Cysteine proteinases"/>
    <property type="match status" value="1"/>
</dbReference>
<dbReference type="GO" id="GO:0006508">
    <property type="term" value="P:proteolysis"/>
    <property type="evidence" value="ECO:0007669"/>
    <property type="project" value="UniProtKB-KW"/>
</dbReference>
<dbReference type="GO" id="GO:0043418">
    <property type="term" value="P:homocysteine catabolic process"/>
    <property type="evidence" value="ECO:0007669"/>
    <property type="project" value="TreeGrafter"/>
</dbReference>
<name>A0A2N3IHH3_9BACT</name>
<dbReference type="Gene3D" id="3.90.70.10">
    <property type="entry name" value="Cysteine proteinases"/>
    <property type="match status" value="1"/>
</dbReference>
<evidence type="ECO:0000256" key="5">
    <source>
        <dbReference type="PIRSR" id="PIRSR005700-1"/>
    </source>
</evidence>
<evidence type="ECO:0000256" key="2">
    <source>
        <dbReference type="ARBA" id="ARBA00022801"/>
    </source>
</evidence>
<gene>
    <name evidence="7" type="ORF">Rain11_1345</name>
</gene>
<protein>
    <recommendedName>
        <fullName evidence="4">Aminopeptidase</fullName>
    </recommendedName>
</protein>
<feature type="signal peptide" evidence="6">
    <location>
        <begin position="1"/>
        <end position="19"/>
    </location>
</feature>
<evidence type="ECO:0000313" key="8">
    <source>
        <dbReference type="Proteomes" id="UP000233387"/>
    </source>
</evidence>